<dbReference type="InterPro" id="IPR045584">
    <property type="entry name" value="Pilin-like"/>
</dbReference>
<evidence type="ECO:0000313" key="2">
    <source>
        <dbReference type="EMBL" id="ROR39849.1"/>
    </source>
</evidence>
<accession>A0AAJ4RCK2</accession>
<dbReference type="Proteomes" id="UP000272781">
    <property type="component" value="Unassembled WGS sequence"/>
</dbReference>
<evidence type="ECO:0000313" key="1">
    <source>
        <dbReference type="EMBL" id="QCI27967.1"/>
    </source>
</evidence>
<dbReference type="AlphaFoldDB" id="A0AAJ4RCK2"/>
<gene>
    <name evidence="1" type="ORF">C6V80_03005</name>
    <name evidence="2" type="ORF">EDC58_0825</name>
</gene>
<dbReference type="Proteomes" id="UP000298805">
    <property type="component" value="Chromosome"/>
</dbReference>
<evidence type="ECO:0000313" key="3">
    <source>
        <dbReference type="Proteomes" id="UP000272781"/>
    </source>
</evidence>
<protein>
    <submittedName>
        <fullName evidence="2">General secretion pathway protein G</fullName>
    </submittedName>
    <submittedName>
        <fullName evidence="1">Type II secretion system protein</fullName>
    </submittedName>
</protein>
<dbReference type="EMBL" id="CP027432">
    <property type="protein sequence ID" value="QCI27967.1"/>
    <property type="molecule type" value="Genomic_DNA"/>
</dbReference>
<evidence type="ECO:0000313" key="4">
    <source>
        <dbReference type="Proteomes" id="UP000298805"/>
    </source>
</evidence>
<dbReference type="EMBL" id="RJVK01000002">
    <property type="protein sequence ID" value="ROR39849.1"/>
    <property type="molecule type" value="Genomic_DNA"/>
</dbReference>
<name>A0AAJ4RCK2_9BACT</name>
<organism evidence="2 3">
    <name type="scientific">Caminibacter pacificus</name>
    <dbReference type="NCBI Taxonomy" id="1424653"/>
    <lineage>
        <taxon>Bacteria</taxon>
        <taxon>Pseudomonadati</taxon>
        <taxon>Campylobacterota</taxon>
        <taxon>Epsilonproteobacteria</taxon>
        <taxon>Nautiliales</taxon>
        <taxon>Nautiliaceae</taxon>
        <taxon>Caminibacter</taxon>
    </lineage>
</organism>
<dbReference type="NCBIfam" id="TIGR02532">
    <property type="entry name" value="IV_pilin_GFxxxE"/>
    <property type="match status" value="1"/>
</dbReference>
<dbReference type="SUPFAM" id="SSF54523">
    <property type="entry name" value="Pili subunits"/>
    <property type="match status" value="1"/>
</dbReference>
<dbReference type="Gene3D" id="3.30.700.10">
    <property type="entry name" value="Glycoprotein, Type 4 Pilin"/>
    <property type="match status" value="1"/>
</dbReference>
<keyword evidence="4" id="KW-1185">Reference proteome</keyword>
<dbReference type="InterPro" id="IPR012902">
    <property type="entry name" value="N_methyl_site"/>
</dbReference>
<reference evidence="4" key="1">
    <citation type="submission" date="2018-03" db="EMBL/GenBank/DDBJ databases">
        <title>A comparative analysis of the Nautiliaceae.</title>
        <authorList>
            <person name="Grosche A."/>
            <person name="Smedile F."/>
            <person name="Vetriani C."/>
        </authorList>
    </citation>
    <scope>NUCLEOTIDE SEQUENCE [LARGE SCALE GENOMIC DNA]</scope>
    <source>
        <strain evidence="4">TB6</strain>
    </source>
</reference>
<reference evidence="1" key="3">
    <citation type="submission" date="2019-06" db="EMBL/GenBank/DDBJ databases">
        <title>A comparative analysis of the Nautiliaceae.</title>
        <authorList>
            <person name="Grosche A."/>
            <person name="Smedile F."/>
            <person name="Vetriani C."/>
        </authorList>
    </citation>
    <scope>NUCLEOTIDE SEQUENCE</scope>
    <source>
        <strain evidence="1">TB6</strain>
    </source>
</reference>
<sequence>MKKAFTMMELIFVIVVIGILAAVALPRLFTGISDAKLAKAKTQIATVRSGISSLYSKNILAGNSDQCPELERSITDVKVFENVVQGGIPENQSDVNWRYDNNSSTETNYTLTIDNQEGNFTYEKNSSLGCPFSCVNGPLCNKLQ</sequence>
<reference evidence="2 3" key="2">
    <citation type="submission" date="2018-11" db="EMBL/GenBank/DDBJ databases">
        <title>Genomic Encyclopedia of Type Strains, Phase IV (KMG-IV): sequencing the most valuable type-strain genomes for metagenomic binning, comparative biology and taxonomic classification.</title>
        <authorList>
            <person name="Goeker M."/>
        </authorList>
    </citation>
    <scope>NUCLEOTIDE SEQUENCE [LARGE SCALE GENOMIC DNA]</scope>
    <source>
        <strain evidence="2 3">DSM 27783</strain>
    </source>
</reference>
<proteinExistence type="predicted"/>
<dbReference type="RefSeq" id="WP_123352240.1">
    <property type="nucleotide sequence ID" value="NZ_CP027432.2"/>
</dbReference>